<evidence type="ECO:0000313" key="2">
    <source>
        <dbReference type="EMBL" id="ACK52009.1"/>
    </source>
</evidence>
<protein>
    <recommendedName>
        <fullName evidence="1">IrrE N-terminal-like domain-containing protein</fullName>
    </recommendedName>
</protein>
<dbReference type="RefSeq" id="WP_012592078.1">
    <property type="nucleotide sequence ID" value="NC_011666.1"/>
</dbReference>
<dbReference type="Proteomes" id="UP000002257">
    <property type="component" value="Chromosome"/>
</dbReference>
<accession>B8EKY1</accession>
<organism evidence="2 3">
    <name type="scientific">Methylocella silvestris (strain DSM 15510 / CIP 108128 / LMG 27833 / NCIMB 13906 / BL2)</name>
    <dbReference type="NCBI Taxonomy" id="395965"/>
    <lineage>
        <taxon>Bacteria</taxon>
        <taxon>Pseudomonadati</taxon>
        <taxon>Pseudomonadota</taxon>
        <taxon>Alphaproteobacteria</taxon>
        <taxon>Hyphomicrobiales</taxon>
        <taxon>Beijerinckiaceae</taxon>
        <taxon>Methylocella</taxon>
    </lineage>
</organism>
<keyword evidence="3" id="KW-1185">Reference proteome</keyword>
<gene>
    <name evidence="2" type="ordered locus">Msil_3100</name>
</gene>
<dbReference type="Pfam" id="PF06114">
    <property type="entry name" value="Peptidase_M78"/>
    <property type="match status" value="1"/>
</dbReference>
<dbReference type="OrthoDB" id="8448751at2"/>
<proteinExistence type="predicted"/>
<dbReference type="KEGG" id="msl:Msil_3100"/>
<dbReference type="STRING" id="395965.Msil_3100"/>
<dbReference type="HOGENOM" id="CLU_1359088_0_0_5"/>
<evidence type="ECO:0000313" key="3">
    <source>
        <dbReference type="Proteomes" id="UP000002257"/>
    </source>
</evidence>
<dbReference type="EMBL" id="CP001280">
    <property type="protein sequence ID" value="ACK52009.1"/>
    <property type="molecule type" value="Genomic_DNA"/>
</dbReference>
<feature type="domain" description="IrrE N-terminal-like" evidence="1">
    <location>
        <begin position="49"/>
        <end position="149"/>
    </location>
</feature>
<reference evidence="2 3" key="1">
    <citation type="journal article" date="2010" name="J. Bacteriol.">
        <title>Complete genome sequence of the aerobic facultative methanotroph Methylocella silvestris BL2.</title>
        <authorList>
            <person name="Chen Y."/>
            <person name="Crombie A."/>
            <person name="Rahman M.T."/>
            <person name="Dedysh S.N."/>
            <person name="Liesack W."/>
            <person name="Stott M.B."/>
            <person name="Alam M."/>
            <person name="Theisen A.R."/>
            <person name="Murrell J.C."/>
            <person name="Dunfield P.F."/>
        </authorList>
    </citation>
    <scope>NUCLEOTIDE SEQUENCE [LARGE SCALE GENOMIC DNA]</scope>
    <source>
        <strain evidence="3">DSM 15510 / CIP 108128 / LMG 27833 / NCIMB 13906 / BL2</strain>
    </source>
</reference>
<dbReference type="AlphaFoldDB" id="B8EKY1"/>
<dbReference type="Gene3D" id="1.10.10.2910">
    <property type="match status" value="1"/>
</dbReference>
<name>B8EKY1_METSB</name>
<dbReference type="InterPro" id="IPR010359">
    <property type="entry name" value="IrrE_HExxH"/>
</dbReference>
<sequence>MVLDGKIAVTVFKKVRQARHEIKAYCIAPDQPVIPLGELKRIVGQMYHLAINVHELPYKSDRVKGLMERYIDRVTIYVKEDLDEYWKRFTVVKELCHVMNDEPDDWSYEGVNTLKNLLTEYTLHQDSAASRASQSEIFAEIAAVELLYPFEQRAIDINGGSGKPIAEIARWYHLPELIVSRSLLEGYHGTVAEIWGLVGSE</sequence>
<evidence type="ECO:0000259" key="1">
    <source>
        <dbReference type="Pfam" id="PF06114"/>
    </source>
</evidence>